<sequence>CCIKMNVFLPVPQWRRVEVFRLPRWLSAKCAVRNRAVQLRMRAEVVASTCVLSSLVRSAVNSVLRQCTLGEF</sequence>
<accession>A0A085MPP9</accession>
<organism evidence="1">
    <name type="scientific">Trichuris suis</name>
    <name type="common">pig whipworm</name>
    <dbReference type="NCBI Taxonomy" id="68888"/>
    <lineage>
        <taxon>Eukaryota</taxon>
        <taxon>Metazoa</taxon>
        <taxon>Ecdysozoa</taxon>
        <taxon>Nematoda</taxon>
        <taxon>Enoplea</taxon>
        <taxon>Dorylaimia</taxon>
        <taxon>Trichinellida</taxon>
        <taxon>Trichuridae</taxon>
        <taxon>Trichuris</taxon>
    </lineage>
</organism>
<dbReference type="Proteomes" id="UP000030758">
    <property type="component" value="Unassembled WGS sequence"/>
</dbReference>
<gene>
    <name evidence="1" type="ORF">M514_28626</name>
</gene>
<feature type="non-terminal residue" evidence="1">
    <location>
        <position position="72"/>
    </location>
</feature>
<feature type="non-terminal residue" evidence="1">
    <location>
        <position position="1"/>
    </location>
</feature>
<protein>
    <submittedName>
        <fullName evidence="1">Uncharacterized protein</fullName>
    </submittedName>
</protein>
<dbReference type="EMBL" id="KL368616">
    <property type="protein sequence ID" value="KFD59195.1"/>
    <property type="molecule type" value="Genomic_DNA"/>
</dbReference>
<name>A0A085MPP9_9BILA</name>
<evidence type="ECO:0000313" key="1">
    <source>
        <dbReference type="EMBL" id="KFD59195.1"/>
    </source>
</evidence>
<dbReference type="AlphaFoldDB" id="A0A085MPP9"/>
<proteinExistence type="predicted"/>
<reference evidence="1" key="1">
    <citation type="journal article" date="2014" name="Nat. Genet.">
        <title>Genome and transcriptome of the porcine whipworm Trichuris suis.</title>
        <authorList>
            <person name="Jex A.R."/>
            <person name="Nejsum P."/>
            <person name="Schwarz E.M."/>
            <person name="Hu L."/>
            <person name="Young N.D."/>
            <person name="Hall R.S."/>
            <person name="Korhonen P.K."/>
            <person name="Liao S."/>
            <person name="Thamsborg S."/>
            <person name="Xia J."/>
            <person name="Xu P."/>
            <person name="Wang S."/>
            <person name="Scheerlinck J.P."/>
            <person name="Hofmann A."/>
            <person name="Sternberg P.W."/>
            <person name="Wang J."/>
            <person name="Gasser R.B."/>
        </authorList>
    </citation>
    <scope>NUCLEOTIDE SEQUENCE [LARGE SCALE GENOMIC DNA]</scope>
    <source>
        <strain evidence="1">DCEP-RM93F</strain>
    </source>
</reference>